<evidence type="ECO:0000259" key="10">
    <source>
        <dbReference type="Pfam" id="PF03900"/>
    </source>
</evidence>
<evidence type="ECO:0000259" key="9">
    <source>
        <dbReference type="Pfam" id="PF01379"/>
    </source>
</evidence>
<comment type="similarity">
    <text evidence="3 8">Belongs to the HMBS family.</text>
</comment>
<accession>V6IWE0</accession>
<dbReference type="EMBL" id="AWTC01000010">
    <property type="protein sequence ID" value="EST11520.1"/>
    <property type="molecule type" value="Genomic_DNA"/>
</dbReference>
<reference evidence="11 12" key="1">
    <citation type="journal article" date="2013" name="Genome Announc.">
        <title>Genome Sequence of Sporolactobacillus laevolacticus DSM442, an Efficient Polymer-Grade D-Lactate Producer from Agricultural Waste Cottonseed as a Nitrogen Source.</title>
        <authorList>
            <person name="Wang H."/>
            <person name="Wang L."/>
            <person name="Ju J."/>
            <person name="Yu B."/>
            <person name="Ma Y."/>
        </authorList>
    </citation>
    <scope>NUCLEOTIDE SEQUENCE [LARGE SCALE GENOMIC DNA]</scope>
    <source>
        <strain evidence="11 12">DSM 442</strain>
    </source>
</reference>
<evidence type="ECO:0000313" key="11">
    <source>
        <dbReference type="EMBL" id="EST11520.1"/>
    </source>
</evidence>
<dbReference type="AlphaFoldDB" id="V6IWE0"/>
<dbReference type="EC" id="2.5.1.61" evidence="8"/>
<dbReference type="PROSITE" id="PS00533">
    <property type="entry name" value="PORPHOBILINOGEN_DEAM"/>
    <property type="match status" value="1"/>
</dbReference>
<evidence type="ECO:0000256" key="8">
    <source>
        <dbReference type="HAMAP-Rule" id="MF_00260"/>
    </source>
</evidence>
<dbReference type="STRING" id="1395513.P343_11110"/>
<keyword evidence="5 8" id="KW-0808">Transferase</keyword>
<comment type="function">
    <text evidence="1 8">Tetrapolymerization of the monopyrrole PBG into the hydroxymethylbilane pre-uroporphyrinogen in several discrete steps.</text>
</comment>
<feature type="domain" description="Porphobilinogen deaminase N-terminal" evidence="9">
    <location>
        <begin position="39"/>
        <end position="245"/>
    </location>
</feature>
<evidence type="ECO:0000256" key="5">
    <source>
        <dbReference type="ARBA" id="ARBA00022679"/>
    </source>
</evidence>
<keyword evidence="12" id="KW-1185">Reference proteome</keyword>
<dbReference type="GO" id="GO:0004418">
    <property type="term" value="F:hydroxymethylbilane synthase activity"/>
    <property type="evidence" value="ECO:0007669"/>
    <property type="project" value="UniProtKB-UniRule"/>
</dbReference>
<dbReference type="Proteomes" id="UP000018296">
    <property type="component" value="Unassembled WGS sequence"/>
</dbReference>
<proteinExistence type="inferred from homology"/>
<dbReference type="InterPro" id="IPR022419">
    <property type="entry name" value="Porphobilin_deaminase_cofac_BS"/>
</dbReference>
<protein>
    <recommendedName>
        <fullName evidence="8">Porphobilinogen deaminase</fullName>
        <shortName evidence="8">PBG</shortName>
        <ecNumber evidence="8">2.5.1.61</ecNumber>
    </recommendedName>
    <alternativeName>
        <fullName evidence="8">Hydroxymethylbilane synthase</fullName>
        <shortName evidence="8">HMBS</shortName>
    </alternativeName>
    <alternativeName>
        <fullName evidence="8">Pre-uroporphyrinogen synthase</fullName>
    </alternativeName>
</protein>
<dbReference type="PRINTS" id="PR00151">
    <property type="entry name" value="PORPHBDMNASE"/>
</dbReference>
<comment type="catalytic activity">
    <reaction evidence="7 8">
        <text>4 porphobilinogen + H2O = hydroxymethylbilane + 4 NH4(+)</text>
        <dbReference type="Rhea" id="RHEA:13185"/>
        <dbReference type="ChEBI" id="CHEBI:15377"/>
        <dbReference type="ChEBI" id="CHEBI:28938"/>
        <dbReference type="ChEBI" id="CHEBI:57845"/>
        <dbReference type="ChEBI" id="CHEBI:58126"/>
        <dbReference type="EC" id="2.5.1.61"/>
    </reaction>
</comment>
<dbReference type="SUPFAM" id="SSF53850">
    <property type="entry name" value="Periplasmic binding protein-like II"/>
    <property type="match status" value="1"/>
</dbReference>
<feature type="modified residue" description="S-(dipyrrolylmethanemethyl)cysteine" evidence="8">
    <location>
        <position position="274"/>
    </location>
</feature>
<evidence type="ECO:0000256" key="3">
    <source>
        <dbReference type="ARBA" id="ARBA00005638"/>
    </source>
</evidence>
<evidence type="ECO:0000313" key="12">
    <source>
        <dbReference type="Proteomes" id="UP000018296"/>
    </source>
</evidence>
<dbReference type="InterPro" id="IPR036803">
    <property type="entry name" value="Porphobilinogen_deaminase_C_sf"/>
</dbReference>
<dbReference type="InterPro" id="IPR022417">
    <property type="entry name" value="Porphobilin_deaminase_N"/>
</dbReference>
<dbReference type="FunFam" id="3.40.190.10:FF:000005">
    <property type="entry name" value="Porphobilinogen deaminase"/>
    <property type="match status" value="1"/>
</dbReference>
<dbReference type="InterPro" id="IPR000860">
    <property type="entry name" value="HemC"/>
</dbReference>
<dbReference type="HAMAP" id="MF_00260">
    <property type="entry name" value="Porphobil_deam"/>
    <property type="match status" value="1"/>
</dbReference>
<organism evidence="11 12">
    <name type="scientific">Sporolactobacillus laevolacticus DSM 442</name>
    <dbReference type="NCBI Taxonomy" id="1395513"/>
    <lineage>
        <taxon>Bacteria</taxon>
        <taxon>Bacillati</taxon>
        <taxon>Bacillota</taxon>
        <taxon>Bacilli</taxon>
        <taxon>Bacillales</taxon>
        <taxon>Sporolactobacillaceae</taxon>
        <taxon>Sporolactobacillus</taxon>
    </lineage>
</organism>
<dbReference type="PANTHER" id="PTHR11557">
    <property type="entry name" value="PORPHOBILINOGEN DEAMINASE"/>
    <property type="match status" value="1"/>
</dbReference>
<comment type="pathway">
    <text evidence="2">Porphyrin-containing compound metabolism; protoporphyrin-IX biosynthesis; coproporphyrinogen-III from 5-aminolevulinate: step 2/4.</text>
</comment>
<dbReference type="InterPro" id="IPR022418">
    <property type="entry name" value="Porphobilinogen_deaminase_C"/>
</dbReference>
<comment type="miscellaneous">
    <text evidence="8">The porphobilinogen subunits are added to the dipyrromethane group.</text>
</comment>
<dbReference type="Gene3D" id="3.40.190.10">
    <property type="entry name" value="Periplasmic binding protein-like II"/>
    <property type="match status" value="2"/>
</dbReference>
<evidence type="ECO:0000256" key="4">
    <source>
        <dbReference type="ARBA" id="ARBA00011245"/>
    </source>
</evidence>
<dbReference type="Pfam" id="PF03900">
    <property type="entry name" value="Porphobil_deamC"/>
    <property type="match status" value="1"/>
</dbReference>
<evidence type="ECO:0000256" key="7">
    <source>
        <dbReference type="ARBA" id="ARBA00048169"/>
    </source>
</evidence>
<comment type="subunit">
    <text evidence="4 8">Monomer.</text>
</comment>
<dbReference type="CDD" id="cd13646">
    <property type="entry name" value="PBP2_EcHMBS_like"/>
    <property type="match status" value="1"/>
</dbReference>
<comment type="cofactor">
    <cofactor evidence="8">
        <name>dipyrromethane</name>
        <dbReference type="ChEBI" id="CHEBI:60342"/>
    </cofactor>
    <text evidence="8">Binds 1 dipyrromethane group covalently.</text>
</comment>
<dbReference type="Pfam" id="PF01379">
    <property type="entry name" value="Porphobil_deam"/>
    <property type="match status" value="1"/>
</dbReference>
<evidence type="ECO:0000256" key="6">
    <source>
        <dbReference type="ARBA" id="ARBA00023244"/>
    </source>
</evidence>
<dbReference type="GO" id="GO:0006782">
    <property type="term" value="P:protoporphyrinogen IX biosynthetic process"/>
    <property type="evidence" value="ECO:0007669"/>
    <property type="project" value="UniProtKB-UniRule"/>
</dbReference>
<feature type="domain" description="Porphobilinogen deaminase C-terminal" evidence="10">
    <location>
        <begin position="258"/>
        <end position="326"/>
    </location>
</feature>
<dbReference type="FunFam" id="3.40.190.10:FF:000004">
    <property type="entry name" value="Porphobilinogen deaminase"/>
    <property type="match status" value="1"/>
</dbReference>
<keyword evidence="6 8" id="KW-0627">Porphyrin biosynthesis</keyword>
<dbReference type="FunFam" id="3.30.160.40:FF:000001">
    <property type="entry name" value="Porphobilinogen deaminase"/>
    <property type="match status" value="1"/>
</dbReference>
<dbReference type="NCBIfam" id="TIGR00212">
    <property type="entry name" value="hemC"/>
    <property type="match status" value="1"/>
</dbReference>
<name>V6IWE0_9BACL</name>
<evidence type="ECO:0000256" key="1">
    <source>
        <dbReference type="ARBA" id="ARBA00002869"/>
    </source>
</evidence>
<comment type="caution">
    <text evidence="11">The sequence shown here is derived from an EMBL/GenBank/DDBJ whole genome shotgun (WGS) entry which is preliminary data.</text>
</comment>
<dbReference type="GO" id="GO:0005737">
    <property type="term" value="C:cytoplasm"/>
    <property type="evidence" value="ECO:0007669"/>
    <property type="project" value="UniProtKB-UniRule"/>
</dbReference>
<dbReference type="eggNOG" id="COG0181">
    <property type="taxonomic scope" value="Bacteria"/>
</dbReference>
<dbReference type="Gene3D" id="3.30.160.40">
    <property type="entry name" value="Porphobilinogen deaminase, C-terminal domain"/>
    <property type="match status" value="1"/>
</dbReference>
<dbReference type="SUPFAM" id="SSF54782">
    <property type="entry name" value="Porphobilinogen deaminase (hydroxymethylbilane synthase), C-terminal domain"/>
    <property type="match status" value="1"/>
</dbReference>
<gene>
    <name evidence="8" type="primary">hemC</name>
    <name evidence="11" type="ORF">P343_11110</name>
</gene>
<sequence>MESLKKTFINGRSTAAERLPDDLENCLSRKKWGYEMRTIQVGSRKSKLALIQSGMVIKSLSSKSDHFSFDIKHIVTKGDRILDVTLSKIGGKGLFVKEIERALLDGSIDFAVHSMKDMPAELPQGLEIASIPKREDPHDVLISREYKKLEELSPGAVVGTSSLRRAAQILNIRPDLTIRSLRGNVDSRIARLKSGDFDAIVLAAAGMKRLGVEEKGENLPFDLMLPAVGQGALAIECRSSDIELKALLETINNEETAVTVRAERSFLKRLNGGCQVPIAAFCDRRKDGMLAMSGLVASADGTKLLKTSRLGDQPEALGIMAAEDLLVQGAGKILSDLGTESDTDAR</sequence>
<dbReference type="PIRSF" id="PIRSF001438">
    <property type="entry name" value="4pyrrol_synth_OHMeBilane_synth"/>
    <property type="match status" value="1"/>
</dbReference>
<dbReference type="PATRIC" id="fig|1395513.3.peg.2244"/>
<evidence type="ECO:0000256" key="2">
    <source>
        <dbReference type="ARBA" id="ARBA00004735"/>
    </source>
</evidence>
<dbReference type="PANTHER" id="PTHR11557:SF0">
    <property type="entry name" value="PORPHOBILINOGEN DEAMINASE"/>
    <property type="match status" value="1"/>
</dbReference>